<dbReference type="AlphaFoldDB" id="A0A2S5AVG8"/>
<evidence type="ECO:0000313" key="1">
    <source>
        <dbReference type="EMBL" id="PXZ39501.1"/>
    </source>
</evidence>
<dbReference type="EMBL" id="QJPJ01000005">
    <property type="protein sequence ID" value="PXZ39501.1"/>
    <property type="molecule type" value="Genomic_DNA"/>
</dbReference>
<proteinExistence type="predicted"/>
<dbReference type="Pfam" id="PF07030">
    <property type="entry name" value="Phage_Mu_Gp36"/>
    <property type="match status" value="1"/>
</dbReference>
<name>A0A2S5AVG8_AVIPA</name>
<reference evidence="2 4" key="2">
    <citation type="submission" date="2018-06" db="EMBL/GenBank/DDBJ databases">
        <authorList>
            <consortium name="Pathogen Informatics"/>
            <person name="Doyle S."/>
        </authorList>
    </citation>
    <scope>NUCLEOTIDE SEQUENCE [LARGE SCALE GENOMIC DNA]</scope>
    <source>
        <strain evidence="2 4">NCTC11296</strain>
    </source>
</reference>
<protein>
    <submittedName>
        <fullName evidence="1">DUF1320 domain-containing protein</fullName>
    </submittedName>
    <submittedName>
        <fullName evidence="2">Mu-like prophage protein GP36</fullName>
    </submittedName>
</protein>
<organism evidence="2 4">
    <name type="scientific">Avibacterium paragallinarum</name>
    <name type="common">Haemophilus gallinarum</name>
    <dbReference type="NCBI Taxonomy" id="728"/>
    <lineage>
        <taxon>Bacteria</taxon>
        <taxon>Pseudomonadati</taxon>
        <taxon>Pseudomonadota</taxon>
        <taxon>Gammaproteobacteria</taxon>
        <taxon>Pasteurellales</taxon>
        <taxon>Pasteurellaceae</taxon>
        <taxon>Avibacterium</taxon>
    </lineage>
</organism>
<gene>
    <name evidence="1" type="ORF">DM482_04095</name>
    <name evidence="2" type="ORF">NCTC11296_01991</name>
</gene>
<dbReference type="Proteomes" id="UP000254465">
    <property type="component" value="Unassembled WGS sequence"/>
</dbReference>
<dbReference type="InterPro" id="IPR009752">
    <property type="entry name" value="Phage_Mu_GpJ"/>
</dbReference>
<evidence type="ECO:0000313" key="2">
    <source>
        <dbReference type="EMBL" id="STO72071.1"/>
    </source>
</evidence>
<evidence type="ECO:0000313" key="3">
    <source>
        <dbReference type="Proteomes" id="UP000247594"/>
    </source>
</evidence>
<evidence type="ECO:0000313" key="4">
    <source>
        <dbReference type="Proteomes" id="UP000254465"/>
    </source>
</evidence>
<reference evidence="1 3" key="1">
    <citation type="submission" date="2018-06" db="EMBL/GenBank/DDBJ databases">
        <authorList>
            <person name="Teymurazov M."/>
            <person name="Kislichkina A."/>
            <person name="Abaymova A."/>
            <person name="Mukhina T."/>
            <person name="Mayskaya N."/>
            <person name="Svetoch E."/>
            <person name="Bogun A."/>
        </authorList>
    </citation>
    <scope>NUCLEOTIDE SEQUENCE [LARGE SCALE GENOMIC DNA]</scope>
    <source>
        <strain evidence="1 3">SCPM-O-B-8406</strain>
    </source>
</reference>
<dbReference type="RefSeq" id="WP_017805823.1">
    <property type="nucleotide sequence ID" value="NZ_JAZDVC010000001.1"/>
</dbReference>
<dbReference type="EMBL" id="UGHK01000002">
    <property type="protein sequence ID" value="STO72071.1"/>
    <property type="molecule type" value="Genomic_DNA"/>
</dbReference>
<sequence>MAYATVADFVLRVGELQAIELTDRDGVGEINEQVLELGLADSSSQMDGYLSARYALPLPSVPQNLVRLCCDLTRYRLASMSGVDITDEIIERYKLSLKELEQLAKGAISLGLPELNADSEDSEFSGAIFFSNNKNRVFSRDNKD</sequence>
<dbReference type="Proteomes" id="UP000247594">
    <property type="component" value="Unassembled WGS sequence"/>
</dbReference>
<accession>A0A2S5AVG8</accession>